<evidence type="ECO:0000313" key="1">
    <source>
        <dbReference type="EMBL" id="KGP64139.1"/>
    </source>
</evidence>
<proteinExistence type="predicted"/>
<gene>
    <name evidence="1" type="ORF">EP47_10045</name>
</gene>
<dbReference type="Proteomes" id="UP000054422">
    <property type="component" value="Unassembled WGS sequence"/>
</dbReference>
<organism evidence="1 2">
    <name type="scientific">Legionella norrlandica</name>
    <dbReference type="NCBI Taxonomy" id="1498499"/>
    <lineage>
        <taxon>Bacteria</taxon>
        <taxon>Pseudomonadati</taxon>
        <taxon>Pseudomonadota</taxon>
        <taxon>Gammaproteobacteria</taxon>
        <taxon>Legionellales</taxon>
        <taxon>Legionellaceae</taxon>
        <taxon>Legionella</taxon>
    </lineage>
</organism>
<protein>
    <submittedName>
        <fullName evidence="1">Uncharacterized protein</fullName>
    </submittedName>
</protein>
<dbReference type="AlphaFoldDB" id="A0A0A2SXF8"/>
<sequence>MHQRQSEIVVLKPTNLFLAFLASQLPEANLPSLKILHTDNTAYVIPKQSSDEATLDEIEKHFPAMFRHEICRWLGSSAYNKMETSFLDFLCCFKFELHSHIILMEPSMKEGHQMLNIKPRAALLEWMRSAVEDQEELSDVMSRVSLSQITENSTVIVKNFLTLKEIKPFVKQYYKSIFETAMSRMSGQSTQWPQVNSFQLFNQYFAVEIHTQLIHLHY</sequence>
<dbReference type="RefSeq" id="WP_035887064.1">
    <property type="nucleotide sequence ID" value="NZ_JNCF01000004.1"/>
</dbReference>
<evidence type="ECO:0000313" key="2">
    <source>
        <dbReference type="Proteomes" id="UP000054422"/>
    </source>
</evidence>
<dbReference type="EMBL" id="JNCF01000004">
    <property type="protein sequence ID" value="KGP64139.1"/>
    <property type="molecule type" value="Genomic_DNA"/>
</dbReference>
<dbReference type="OrthoDB" id="5642007at2"/>
<comment type="caution">
    <text evidence="1">The sequence shown here is derived from an EMBL/GenBank/DDBJ whole genome shotgun (WGS) entry which is preliminary data.</text>
</comment>
<name>A0A0A2SXF8_9GAMM</name>
<keyword evidence="2" id="KW-1185">Reference proteome</keyword>
<accession>A0A0A2SXF8</accession>
<dbReference type="STRING" id="1498499.EP47_10045"/>
<reference evidence="1 2" key="1">
    <citation type="submission" date="2014-05" db="EMBL/GenBank/DDBJ databases">
        <authorList>
            <person name="Rizzardi K."/>
            <person name="Winiecka-Krusnell J."/>
            <person name="Ramliden M."/>
            <person name="Alm E."/>
            <person name="Andersson S."/>
            <person name="Byfors S."/>
        </authorList>
    </citation>
    <scope>NUCLEOTIDE SEQUENCE [LARGE SCALE GENOMIC DNA]</scope>
    <source>
        <strain evidence="1 2">LEGN</strain>
    </source>
</reference>